<dbReference type="InterPro" id="IPR036271">
    <property type="entry name" value="Tet_transcr_reg_TetR-rel_C_sf"/>
</dbReference>
<dbReference type="RefSeq" id="WP_024839929.1">
    <property type="nucleotide sequence ID" value="NZ_JAAFAN010000023.1"/>
</dbReference>
<evidence type="ECO:0000259" key="5">
    <source>
        <dbReference type="PROSITE" id="PS50977"/>
    </source>
</evidence>
<dbReference type="EMBL" id="WMKA01000012">
    <property type="protein sequence ID" value="MTG88730.1"/>
    <property type="molecule type" value="Genomic_DNA"/>
</dbReference>
<dbReference type="Proteomes" id="UP000471672">
    <property type="component" value="Unassembled WGS sequence"/>
</dbReference>
<sequence>MAPTPDPSRRSAASRRAVLDAALELVQEVPYARLSIEGIAARARVGKQTIYRWWPSKAAILLDAFLALSEGDDGQAPVLPDTGDLVADLRLVLRATVAELTDPRLDAPMRALAAEAVHDATVAELYRDRLDGPLRDAKRQRLRSAQEAGQLAADVDLDVAVDLVWGPVLSRWLHRSGPLTEEFADQVLDAALDGLRARPGR</sequence>
<name>A0A6N7ZHG9_9MICO</name>
<gene>
    <name evidence="6" type="ORF">GJV82_07205</name>
    <name evidence="7" type="ORF">GYH36_08525</name>
</gene>
<dbReference type="PRINTS" id="PR00455">
    <property type="entry name" value="HTHTETR"/>
</dbReference>
<dbReference type="PROSITE" id="PS50977">
    <property type="entry name" value="HTH_TETR_2"/>
    <property type="match status" value="1"/>
</dbReference>
<keyword evidence="9" id="KW-1185">Reference proteome</keyword>
<evidence type="ECO:0000313" key="8">
    <source>
        <dbReference type="Proteomes" id="UP000440668"/>
    </source>
</evidence>
<dbReference type="Proteomes" id="UP000440668">
    <property type="component" value="Unassembled WGS sequence"/>
</dbReference>
<dbReference type="InterPro" id="IPR001647">
    <property type="entry name" value="HTH_TetR"/>
</dbReference>
<dbReference type="Pfam" id="PF00440">
    <property type="entry name" value="TetR_N"/>
    <property type="match status" value="1"/>
</dbReference>
<dbReference type="Gene3D" id="1.10.357.10">
    <property type="entry name" value="Tetracycline Repressor, domain 2"/>
    <property type="match status" value="1"/>
</dbReference>
<dbReference type="EMBL" id="JAAFAN010000023">
    <property type="protein sequence ID" value="NDO89507.1"/>
    <property type="molecule type" value="Genomic_DNA"/>
</dbReference>
<dbReference type="InterPro" id="IPR011075">
    <property type="entry name" value="TetR_C"/>
</dbReference>
<evidence type="ECO:0000313" key="6">
    <source>
        <dbReference type="EMBL" id="MTG88730.1"/>
    </source>
</evidence>
<organism evidence="6 8">
    <name type="scientific">Cellulosimicrobium composti</name>
    <dbReference type="NCBI Taxonomy" id="2672572"/>
    <lineage>
        <taxon>Bacteria</taxon>
        <taxon>Bacillati</taxon>
        <taxon>Actinomycetota</taxon>
        <taxon>Actinomycetes</taxon>
        <taxon>Micrococcales</taxon>
        <taxon>Promicromonosporaceae</taxon>
        <taxon>Cellulosimicrobium</taxon>
    </lineage>
</organism>
<dbReference type="SUPFAM" id="SSF46689">
    <property type="entry name" value="Homeodomain-like"/>
    <property type="match status" value="1"/>
</dbReference>
<dbReference type="SUPFAM" id="SSF48498">
    <property type="entry name" value="Tetracyclin repressor-like, C-terminal domain"/>
    <property type="match status" value="1"/>
</dbReference>
<keyword evidence="1" id="KW-0805">Transcription regulation</keyword>
<reference evidence="6 8" key="1">
    <citation type="submission" date="2019-11" db="EMBL/GenBank/DDBJ databases">
        <title>Cellulosimicrobium composti sp. nov. isolated from a compost.</title>
        <authorList>
            <person name="Yang Y."/>
        </authorList>
    </citation>
    <scope>NUCLEOTIDE SEQUENCE [LARGE SCALE GENOMIC DNA]</scope>
    <source>
        <strain evidence="6 8">BIT-GX5</strain>
    </source>
</reference>
<evidence type="ECO:0000256" key="2">
    <source>
        <dbReference type="ARBA" id="ARBA00023125"/>
    </source>
</evidence>
<evidence type="ECO:0000313" key="7">
    <source>
        <dbReference type="EMBL" id="NDO89507.1"/>
    </source>
</evidence>
<proteinExistence type="predicted"/>
<evidence type="ECO:0000313" key="9">
    <source>
        <dbReference type="Proteomes" id="UP000471672"/>
    </source>
</evidence>
<dbReference type="InterPro" id="IPR050109">
    <property type="entry name" value="HTH-type_TetR-like_transc_reg"/>
</dbReference>
<feature type="domain" description="HTH tetR-type" evidence="5">
    <location>
        <begin position="12"/>
        <end position="72"/>
    </location>
</feature>
<feature type="DNA-binding region" description="H-T-H motif" evidence="4">
    <location>
        <begin position="35"/>
        <end position="54"/>
    </location>
</feature>
<protein>
    <submittedName>
        <fullName evidence="6">TetR family transcriptional regulator</fullName>
    </submittedName>
    <submittedName>
        <fullName evidence="7">TetR/AcrR family transcriptional regulator</fullName>
    </submittedName>
</protein>
<dbReference type="GO" id="GO:0003700">
    <property type="term" value="F:DNA-binding transcription factor activity"/>
    <property type="evidence" value="ECO:0007669"/>
    <property type="project" value="TreeGrafter"/>
</dbReference>
<dbReference type="PANTHER" id="PTHR30055:SF148">
    <property type="entry name" value="TETR-FAMILY TRANSCRIPTIONAL REGULATOR"/>
    <property type="match status" value="1"/>
</dbReference>
<keyword evidence="3" id="KW-0804">Transcription</keyword>
<dbReference type="AlphaFoldDB" id="A0A6N7ZHG9"/>
<dbReference type="Gene3D" id="1.10.10.60">
    <property type="entry name" value="Homeodomain-like"/>
    <property type="match status" value="1"/>
</dbReference>
<dbReference type="InterPro" id="IPR009057">
    <property type="entry name" value="Homeodomain-like_sf"/>
</dbReference>
<keyword evidence="2 4" id="KW-0238">DNA-binding</keyword>
<comment type="caution">
    <text evidence="6">The sequence shown here is derived from an EMBL/GenBank/DDBJ whole genome shotgun (WGS) entry which is preliminary data.</text>
</comment>
<accession>A0A6N7ZHG9</accession>
<evidence type="ECO:0000256" key="3">
    <source>
        <dbReference type="ARBA" id="ARBA00023163"/>
    </source>
</evidence>
<evidence type="ECO:0000256" key="1">
    <source>
        <dbReference type="ARBA" id="ARBA00023015"/>
    </source>
</evidence>
<dbReference type="PANTHER" id="PTHR30055">
    <property type="entry name" value="HTH-TYPE TRANSCRIPTIONAL REGULATOR RUTR"/>
    <property type="match status" value="1"/>
</dbReference>
<dbReference type="Pfam" id="PF16859">
    <property type="entry name" value="TetR_C_11"/>
    <property type="match status" value="1"/>
</dbReference>
<evidence type="ECO:0000256" key="4">
    <source>
        <dbReference type="PROSITE-ProRule" id="PRU00335"/>
    </source>
</evidence>
<reference evidence="7 9" key="3">
    <citation type="journal article" date="2021" name="Arch. Microbiol.">
        <title>Cellulosimicrobium fucosivorans sp. nov., isolated from San Elijo Lagoon, contains a fucose metabolic pathway linked to carotenoid production.</title>
        <authorList>
            <person name="Aviles F.A."/>
            <person name="Kyndt J.A."/>
        </authorList>
    </citation>
    <scope>NUCLEOTIDE SEQUENCE [LARGE SCALE GENOMIC DNA]</scope>
    <source>
        <strain evidence="7 9">SE3</strain>
    </source>
</reference>
<reference evidence="7" key="2">
    <citation type="submission" date="2020-01" db="EMBL/GenBank/DDBJ databases">
        <authorList>
            <person name="Aviles F."/>
            <person name="Meyer T.E."/>
            <person name="Kyndt J.A."/>
        </authorList>
    </citation>
    <scope>NUCLEOTIDE SEQUENCE</scope>
    <source>
        <strain evidence="7">SE3</strain>
    </source>
</reference>
<dbReference type="GO" id="GO:0000976">
    <property type="term" value="F:transcription cis-regulatory region binding"/>
    <property type="evidence" value="ECO:0007669"/>
    <property type="project" value="TreeGrafter"/>
</dbReference>